<name>A0A1I7YKW3_9BILA</name>
<dbReference type="Proteomes" id="UP000095287">
    <property type="component" value="Unplaced"/>
</dbReference>
<proteinExistence type="predicted"/>
<evidence type="ECO:0000313" key="2">
    <source>
        <dbReference type="WBParaSite" id="L893_g17461.t1"/>
    </source>
</evidence>
<organism evidence="1 2">
    <name type="scientific">Steinernema glaseri</name>
    <dbReference type="NCBI Taxonomy" id="37863"/>
    <lineage>
        <taxon>Eukaryota</taxon>
        <taxon>Metazoa</taxon>
        <taxon>Ecdysozoa</taxon>
        <taxon>Nematoda</taxon>
        <taxon>Chromadorea</taxon>
        <taxon>Rhabditida</taxon>
        <taxon>Tylenchina</taxon>
        <taxon>Panagrolaimomorpha</taxon>
        <taxon>Strongyloidoidea</taxon>
        <taxon>Steinernematidae</taxon>
        <taxon>Steinernema</taxon>
    </lineage>
</organism>
<accession>A0A1I7YKW3</accession>
<reference evidence="2" key="1">
    <citation type="submission" date="2016-11" db="UniProtKB">
        <authorList>
            <consortium name="WormBaseParasite"/>
        </authorList>
    </citation>
    <scope>IDENTIFICATION</scope>
</reference>
<protein>
    <submittedName>
        <fullName evidence="2">Secreted protein</fullName>
    </submittedName>
</protein>
<dbReference type="WBParaSite" id="L893_g17461.t1">
    <property type="protein sequence ID" value="L893_g17461.t1"/>
    <property type="gene ID" value="L893_g17461"/>
</dbReference>
<keyword evidence="1" id="KW-1185">Reference proteome</keyword>
<dbReference type="AlphaFoldDB" id="A0A1I7YKW3"/>
<evidence type="ECO:0000313" key="1">
    <source>
        <dbReference type="Proteomes" id="UP000095287"/>
    </source>
</evidence>
<sequence>MFGPSLLFASSVAWAQYSPQNSDVVHESRIHQHLSVRLSGRLWSVPLPAIPGQRALRPLLPSSVRHCGPCTLRYLCGTTTLRTLQDPTVLFGLSGEAAEKRVSAVRVVVLCVVCRNCAILD</sequence>